<dbReference type="SUPFAM" id="SSF53756">
    <property type="entry name" value="UDP-Glycosyltransferase/glycogen phosphorylase"/>
    <property type="match status" value="1"/>
</dbReference>
<dbReference type="InterPro" id="IPR051052">
    <property type="entry name" value="Diverse_substrate_MTase"/>
</dbReference>
<evidence type="ECO:0000256" key="2">
    <source>
        <dbReference type="ARBA" id="ARBA00022603"/>
    </source>
</evidence>
<feature type="domain" description="Methyltransferase type 11" evidence="4">
    <location>
        <begin position="51"/>
        <end position="145"/>
    </location>
</feature>
<dbReference type="Pfam" id="PF13692">
    <property type="entry name" value="Glyco_trans_1_4"/>
    <property type="match status" value="1"/>
</dbReference>
<keyword evidence="3" id="KW-0808">Transferase</keyword>
<evidence type="ECO:0000259" key="4">
    <source>
        <dbReference type="Pfam" id="PF08241"/>
    </source>
</evidence>
<name>A0ABN0G7Z2_9BURK</name>
<proteinExistence type="inferred from homology"/>
<dbReference type="EMBL" id="JH692062">
    <property type="protein sequence ID" value="EIP88412.1"/>
    <property type="molecule type" value="Genomic_DNA"/>
</dbReference>
<protein>
    <submittedName>
        <fullName evidence="5">Glycosyltransferase-like protein</fullName>
    </submittedName>
</protein>
<keyword evidence="2" id="KW-0489">Methyltransferase</keyword>
<gene>
    <name evidence="5" type="ORF">A33K_14509</name>
</gene>
<dbReference type="InterPro" id="IPR029044">
    <property type="entry name" value="Nucleotide-diphossugar_trans"/>
</dbReference>
<comment type="similarity">
    <text evidence="1">Belongs to the methyltransferase superfamily.</text>
</comment>
<dbReference type="SUPFAM" id="SSF53448">
    <property type="entry name" value="Nucleotide-diphospho-sugar transferases"/>
    <property type="match status" value="1"/>
</dbReference>
<dbReference type="InterPro" id="IPR029063">
    <property type="entry name" value="SAM-dependent_MTases_sf"/>
</dbReference>
<keyword evidence="6" id="KW-1185">Reference proteome</keyword>
<dbReference type="CDD" id="cd02440">
    <property type="entry name" value="AdoMet_MTases"/>
    <property type="match status" value="1"/>
</dbReference>
<dbReference type="Proteomes" id="UP000004682">
    <property type="component" value="Unassembled WGS sequence"/>
</dbReference>
<dbReference type="PANTHER" id="PTHR44942:SF4">
    <property type="entry name" value="METHYLTRANSFERASE TYPE 11 DOMAIN-CONTAINING PROTEIN"/>
    <property type="match status" value="1"/>
</dbReference>
<reference evidence="6" key="1">
    <citation type="journal article" date="2012" name="J. Bacteriol.">
        <title>Revised Genome Sequence of Burkholderia thailandensis MSMB43 with Improved Annotation.</title>
        <authorList>
            <person name="Zhuo Y."/>
            <person name="Liu L."/>
            <person name="Wang Q."/>
            <person name="Liu X."/>
            <person name="Ren B."/>
            <person name="Liu M."/>
            <person name="Ni P."/>
            <person name="Cheng Y.Q."/>
            <person name="Zhang L."/>
        </authorList>
    </citation>
    <scope>NUCLEOTIDE SEQUENCE [LARGE SCALE GENOMIC DNA]</scope>
    <source>
        <strain evidence="6">MSMB43</strain>
    </source>
</reference>
<dbReference type="CDD" id="cd00761">
    <property type="entry name" value="Glyco_tranf_GTA_type"/>
    <property type="match status" value="1"/>
</dbReference>
<evidence type="ECO:0000313" key="5">
    <source>
        <dbReference type="EMBL" id="EIP88412.1"/>
    </source>
</evidence>
<organism evidence="5 6">
    <name type="scientific">Burkholderia humptydooensis MSMB43</name>
    <dbReference type="NCBI Taxonomy" id="441157"/>
    <lineage>
        <taxon>Bacteria</taxon>
        <taxon>Pseudomonadati</taxon>
        <taxon>Pseudomonadota</taxon>
        <taxon>Betaproteobacteria</taxon>
        <taxon>Burkholderiales</taxon>
        <taxon>Burkholderiaceae</taxon>
        <taxon>Burkholderia</taxon>
        <taxon>pseudomallei group</taxon>
    </lineage>
</organism>
<sequence>MQARRFRFKGAENGHEFTGERYLPGVGGPIQYEHYHRYLFSTGLCAGKDVLDIASGEGYGSALLAQAAKSVIGVDIDARAVQNARVRYGDQANLRFEYGSATSIPLPDASVDILNSFETLEHFREHEAFMREARRVLKPNGLMIISTPNRPIYSPPGAPPNEYHVRELDRDEFVEWLKSGFKHFVLFEQKPIAGSVLQREGRVGAREIHCWSETSIGEYRSTLGVVDPVYFIAIASDGPIPEPDDDLLDGGVSFGRYDNARNDQIGAQGAEIVRLTTETMSRADEIGRLVADTVRLTEEVLKRDAEIGRLTVETVRLNEVIIEGNAQIAKLTSELGRLRGGGDVPRAVVAAQPADAMPVREVLNALAEQKEVSRQLLSQVDEMARYVKRANAGGVGSLHASAAGPAAEPAIEPSIAALLRENEGLRQQADMIFRSASWRVTKPLRFAARRLRTARQRQAAARSDAGPGGRVAEAVTSTAVSASTLRRFEQSAVPRAIVVVQSTGRGKALDHCLAALSQHTTSVPFQVLLAGPADARLVADSGVRALAIVEAGMSLATLAEFIASPDEAFVVLISEDLAAHPGWLEAIDEVFARFPDAAAVTGLVLNRLGQVRAAGAVVDASARMKPFGVGLAADNPLIRTVVPVRAASPGIIAIRKRIWDDIASAFDHVPPVSTGLVLIALELAKRGANTYLQPFARFTAHGPDECADVPVSSTWDDAHQRWSLRQRYEKLFRVDRAFGDVLPLPHRPKIVIVDAFVPKPDQDSGSVDAYWYMRIFREFGFDVSFIAAFEQTPVESYADALRRWGVRVQYATDLPSLNRLVTEEAKGAAVVIAQRIIVARHVIEPLRHDVPGIKIVFGTVDLHYLREERAAILERSPEALEEALLLRRAEIQAVSEADATIVVSRLEGDILRDIVPDANVHRIPIPRLPTRSTRSFDERSGVLFVGGFAHRPNVDAVKFLVKDIWPLVRRRLPDAELRIVGSGTTDEVRTLDNPVAGVTIVGFVENLGEVMDAARVSVAPLRFGAGIKGKVVSSLLHGLPCVLSKVASEGMGLVAGEQVLEGDGAEEIADAIVKLYEDRQLWQHVADAGFVAAAAEYSVESVANLLSGLLDSIGVKAGSRKLRSNAFDIH</sequence>
<dbReference type="Gene3D" id="3.40.50.2000">
    <property type="entry name" value="Glycogen Phosphorylase B"/>
    <property type="match status" value="1"/>
</dbReference>
<dbReference type="InterPro" id="IPR013216">
    <property type="entry name" value="Methyltransf_11"/>
</dbReference>
<accession>A0ABN0G7Z2</accession>
<dbReference type="CDD" id="cd03801">
    <property type="entry name" value="GT4_PimA-like"/>
    <property type="match status" value="1"/>
</dbReference>
<dbReference type="PANTHER" id="PTHR44942">
    <property type="entry name" value="METHYLTRANSF_11 DOMAIN-CONTAINING PROTEIN"/>
    <property type="match status" value="1"/>
</dbReference>
<evidence type="ECO:0000313" key="6">
    <source>
        <dbReference type="Proteomes" id="UP000004682"/>
    </source>
</evidence>
<dbReference type="Pfam" id="PF08241">
    <property type="entry name" value="Methyltransf_11"/>
    <property type="match status" value="1"/>
</dbReference>
<dbReference type="Gene3D" id="3.40.50.150">
    <property type="entry name" value="Vaccinia Virus protein VP39"/>
    <property type="match status" value="1"/>
</dbReference>
<evidence type="ECO:0000256" key="3">
    <source>
        <dbReference type="ARBA" id="ARBA00022679"/>
    </source>
</evidence>
<evidence type="ECO:0000256" key="1">
    <source>
        <dbReference type="ARBA" id="ARBA00008361"/>
    </source>
</evidence>
<dbReference type="SUPFAM" id="SSF53335">
    <property type="entry name" value="S-adenosyl-L-methionine-dependent methyltransferases"/>
    <property type="match status" value="1"/>
</dbReference>